<evidence type="ECO:0008006" key="4">
    <source>
        <dbReference type="Google" id="ProtNLM"/>
    </source>
</evidence>
<sequence length="138" mass="14055">MLALSCLGRSSGQAQFVLRAEECSRGRPKRASAAEAELGGGGPLGWRQPEIGEAALALGRVDRTQRRLARVGGGGVAPRGSREAEGGGIGEEVPGSAMSGAVRDRDGLARQLLGSGGTRWRFSGGAEGGGSSAWVRPN</sequence>
<keyword evidence="3" id="KW-1185">Reference proteome</keyword>
<dbReference type="EMBL" id="SPHZ02000009">
    <property type="protein sequence ID" value="KAF0900863.1"/>
    <property type="molecule type" value="Genomic_DNA"/>
</dbReference>
<name>A0A6G1CMM1_9ORYZ</name>
<dbReference type="AlphaFoldDB" id="A0A6G1CMM1"/>
<evidence type="ECO:0000313" key="2">
    <source>
        <dbReference type="EMBL" id="KAF0900863.1"/>
    </source>
</evidence>
<evidence type="ECO:0000256" key="1">
    <source>
        <dbReference type="SAM" id="MobiDB-lite"/>
    </source>
</evidence>
<comment type="caution">
    <text evidence="2">The sequence shown here is derived from an EMBL/GenBank/DDBJ whole genome shotgun (WGS) entry which is preliminary data.</text>
</comment>
<organism evidence="2 3">
    <name type="scientific">Oryza meyeriana var. granulata</name>
    <dbReference type="NCBI Taxonomy" id="110450"/>
    <lineage>
        <taxon>Eukaryota</taxon>
        <taxon>Viridiplantae</taxon>
        <taxon>Streptophyta</taxon>
        <taxon>Embryophyta</taxon>
        <taxon>Tracheophyta</taxon>
        <taxon>Spermatophyta</taxon>
        <taxon>Magnoliopsida</taxon>
        <taxon>Liliopsida</taxon>
        <taxon>Poales</taxon>
        <taxon>Poaceae</taxon>
        <taxon>BOP clade</taxon>
        <taxon>Oryzoideae</taxon>
        <taxon>Oryzeae</taxon>
        <taxon>Oryzinae</taxon>
        <taxon>Oryza</taxon>
        <taxon>Oryza meyeriana</taxon>
    </lineage>
</organism>
<feature type="region of interest" description="Disordered" evidence="1">
    <location>
        <begin position="115"/>
        <end position="138"/>
    </location>
</feature>
<evidence type="ECO:0000313" key="3">
    <source>
        <dbReference type="Proteomes" id="UP000479710"/>
    </source>
</evidence>
<gene>
    <name evidence="2" type="ORF">E2562_035784</name>
</gene>
<feature type="region of interest" description="Disordered" evidence="1">
    <location>
        <begin position="27"/>
        <end position="46"/>
    </location>
</feature>
<dbReference type="Proteomes" id="UP000479710">
    <property type="component" value="Unassembled WGS sequence"/>
</dbReference>
<accession>A0A6G1CMM1</accession>
<feature type="region of interest" description="Disordered" evidence="1">
    <location>
        <begin position="69"/>
        <end position="101"/>
    </location>
</feature>
<proteinExistence type="predicted"/>
<reference evidence="2 3" key="1">
    <citation type="submission" date="2019-11" db="EMBL/GenBank/DDBJ databases">
        <title>Whole genome sequence of Oryza granulata.</title>
        <authorList>
            <person name="Li W."/>
        </authorList>
    </citation>
    <scope>NUCLEOTIDE SEQUENCE [LARGE SCALE GENOMIC DNA]</scope>
    <source>
        <strain evidence="3">cv. Menghai</strain>
        <tissue evidence="2">Leaf</tissue>
    </source>
</reference>
<protein>
    <recommendedName>
        <fullName evidence="4">DUF834 domain-containing protein</fullName>
    </recommendedName>
</protein>